<keyword evidence="2" id="KW-0812">Transmembrane</keyword>
<keyword evidence="2" id="KW-0472">Membrane</keyword>
<organism evidence="4 5">
    <name type="scientific">Anatilimnocola aggregata</name>
    <dbReference type="NCBI Taxonomy" id="2528021"/>
    <lineage>
        <taxon>Bacteria</taxon>
        <taxon>Pseudomonadati</taxon>
        <taxon>Planctomycetota</taxon>
        <taxon>Planctomycetia</taxon>
        <taxon>Pirellulales</taxon>
        <taxon>Pirellulaceae</taxon>
        <taxon>Anatilimnocola</taxon>
    </lineage>
</organism>
<dbReference type="CDD" id="cd01465">
    <property type="entry name" value="vWA_subgroup"/>
    <property type="match status" value="1"/>
</dbReference>
<feature type="domain" description="VWFA" evidence="3">
    <location>
        <begin position="546"/>
        <end position="724"/>
    </location>
</feature>
<proteinExistence type="predicted"/>
<dbReference type="Proteomes" id="UP000315017">
    <property type="component" value="Chromosome"/>
</dbReference>
<dbReference type="PROSITE" id="PS50234">
    <property type="entry name" value="VWFA"/>
    <property type="match status" value="1"/>
</dbReference>
<sequence length="917" mass="96212">MKSTSHLDDAANNGAPDPFLNSLRQAIASESLPPASADLRAALLARLDQPAVAPAVLTPAVAARRRTFFQRAAIALVSTAAAGAALVLLQTGRVSDWQLSQVDSQPSAVKRTQAPGATAPTSSYDRFAEANPSSAGLPVEGWEHAPGYENRGKVAGNDPFDDDSKSFSIGLTPPYAPAPTTPLSAGTGVVGRNPGAQPHPYVESSSAAPSPGLQTGGKYGDGGEGYALAPTLQGRQSAPATSTPSYSTRGPRDYSGNAGGQPAGAGTRQPDLGSGGGGGPRPGGVASAPGDDYGRPAPQGLLPSPGAGKPADPAVTSSPAPNKKMPLVGGPAPSDPRPTSGAAPTPFDLAPGSNEGKPAQPISGVTSPGVEANTPRRSAILPDLMEGKLGEKGERELPKAQPEVLAKITDQSKQWHDKDEATSDNHFRHVAPQAQPGEQYAKIVENEFRDPRTVEHALSTFSIDVDTASYANVRRFLNNGQLPPPDAVRLEELVNYFPYKYPQPKGDDPFSVNMEMADCPWQPGHKLLRVGLKGKEVHRSERPASNLVLLVDTSGSMTDANKLTLLKQAFTLMVGELNENDKVTIVTYAGNAGMRLPPTRGDQKETIIAAIDGMQSGGSTHGSAGIELAYEHAAAQFIKGGTNKVILATDGDLNVGITDDTALVNLITKKAETGVFLTVLGVGTGNLKDAKMERLADNGNGIYAYLDSVREARKVLVEEMSGSLVTIAKDVKIQIEFNPAHIQAYRLLGYENRILAHKDFDDDKKDAGEIGAGHSVTALYEVALVGGPAVKAQDGEPLKYQRVPAAEKPAKELTEAAKTGELLNLKLRYKQPEGKESKLLEYPLTDKGGTFNSASSEFQFASSVVAFGLVLRQSEYRGSANLSAVSEIAGAVTGEDAGGHRAEFLDLVRRAKSLRGN</sequence>
<dbReference type="PANTHER" id="PTHR10166">
    <property type="entry name" value="VOLTAGE-DEPENDENT CALCIUM CHANNEL SUBUNIT ALPHA-2/DELTA-RELATED"/>
    <property type="match status" value="1"/>
</dbReference>
<protein>
    <submittedName>
        <fullName evidence="4">von Willebrand factor</fullName>
    </submittedName>
</protein>
<dbReference type="SUPFAM" id="SSF53300">
    <property type="entry name" value="vWA-like"/>
    <property type="match status" value="1"/>
</dbReference>
<feature type="compositionally biased region" description="Gly residues" evidence="1">
    <location>
        <begin position="214"/>
        <end position="225"/>
    </location>
</feature>
<dbReference type="Pfam" id="PF00092">
    <property type="entry name" value="VWA"/>
    <property type="match status" value="1"/>
</dbReference>
<dbReference type="EMBL" id="CP036274">
    <property type="protein sequence ID" value="QDU31753.1"/>
    <property type="molecule type" value="Genomic_DNA"/>
</dbReference>
<dbReference type="InterPro" id="IPR051173">
    <property type="entry name" value="Ca_channel_alpha-2/delta"/>
</dbReference>
<dbReference type="SMART" id="SM00327">
    <property type="entry name" value="VWA"/>
    <property type="match status" value="1"/>
</dbReference>
<name>A0A517YNF3_9BACT</name>
<evidence type="ECO:0000256" key="2">
    <source>
        <dbReference type="SAM" id="Phobius"/>
    </source>
</evidence>
<feature type="transmembrane region" description="Helical" evidence="2">
    <location>
        <begin position="72"/>
        <end position="89"/>
    </location>
</feature>
<feature type="region of interest" description="Disordered" evidence="1">
    <location>
        <begin position="100"/>
        <end position="402"/>
    </location>
</feature>
<evidence type="ECO:0000313" key="4">
    <source>
        <dbReference type="EMBL" id="QDU31753.1"/>
    </source>
</evidence>
<dbReference type="OrthoDB" id="9805121at2"/>
<dbReference type="InterPro" id="IPR002035">
    <property type="entry name" value="VWF_A"/>
</dbReference>
<feature type="compositionally biased region" description="Low complexity" evidence="1">
    <location>
        <begin position="237"/>
        <end position="248"/>
    </location>
</feature>
<dbReference type="KEGG" id="aagg:ETAA8_69130"/>
<keyword evidence="2" id="KW-1133">Transmembrane helix</keyword>
<dbReference type="Gene3D" id="3.40.50.410">
    <property type="entry name" value="von Willebrand factor, type A domain"/>
    <property type="match status" value="1"/>
</dbReference>
<dbReference type="InterPro" id="IPR022156">
    <property type="entry name" value="Uncharacterised_YfbK_N"/>
</dbReference>
<keyword evidence="5" id="KW-1185">Reference proteome</keyword>
<evidence type="ECO:0000313" key="5">
    <source>
        <dbReference type="Proteomes" id="UP000315017"/>
    </source>
</evidence>
<accession>A0A517YNF3</accession>
<dbReference type="AlphaFoldDB" id="A0A517YNF3"/>
<reference evidence="4 5" key="1">
    <citation type="submission" date="2019-02" db="EMBL/GenBank/DDBJ databases">
        <title>Deep-cultivation of Planctomycetes and their phenomic and genomic characterization uncovers novel biology.</title>
        <authorList>
            <person name="Wiegand S."/>
            <person name="Jogler M."/>
            <person name="Boedeker C."/>
            <person name="Pinto D."/>
            <person name="Vollmers J."/>
            <person name="Rivas-Marin E."/>
            <person name="Kohn T."/>
            <person name="Peeters S.H."/>
            <person name="Heuer A."/>
            <person name="Rast P."/>
            <person name="Oberbeckmann S."/>
            <person name="Bunk B."/>
            <person name="Jeske O."/>
            <person name="Meyerdierks A."/>
            <person name="Storesund J.E."/>
            <person name="Kallscheuer N."/>
            <person name="Luecker S."/>
            <person name="Lage O.M."/>
            <person name="Pohl T."/>
            <person name="Merkel B.J."/>
            <person name="Hornburger P."/>
            <person name="Mueller R.-W."/>
            <person name="Bruemmer F."/>
            <person name="Labrenz M."/>
            <person name="Spormann A.M."/>
            <person name="Op den Camp H."/>
            <person name="Overmann J."/>
            <person name="Amann R."/>
            <person name="Jetten M.S.M."/>
            <person name="Mascher T."/>
            <person name="Medema M.H."/>
            <person name="Devos D.P."/>
            <person name="Kaster A.-K."/>
            <person name="Ovreas L."/>
            <person name="Rohde M."/>
            <person name="Galperin M.Y."/>
            <person name="Jogler C."/>
        </authorList>
    </citation>
    <scope>NUCLEOTIDE SEQUENCE [LARGE SCALE GENOMIC DNA]</scope>
    <source>
        <strain evidence="4 5">ETA_A8</strain>
    </source>
</reference>
<dbReference type="Pfam" id="PF12034">
    <property type="entry name" value="YfbK_C"/>
    <property type="match status" value="1"/>
</dbReference>
<dbReference type="RefSeq" id="WP_145099401.1">
    <property type="nucleotide sequence ID" value="NZ_CP036274.1"/>
</dbReference>
<dbReference type="Pfam" id="PF12450">
    <property type="entry name" value="vWF_A"/>
    <property type="match status" value="1"/>
</dbReference>
<dbReference type="InterPro" id="IPR021908">
    <property type="entry name" value="YfbK_C"/>
</dbReference>
<dbReference type="PANTHER" id="PTHR10166:SF37">
    <property type="entry name" value="STOLID, ISOFORM H"/>
    <property type="match status" value="1"/>
</dbReference>
<dbReference type="InterPro" id="IPR036465">
    <property type="entry name" value="vWFA_dom_sf"/>
</dbReference>
<feature type="compositionally biased region" description="Basic and acidic residues" evidence="1">
    <location>
        <begin position="385"/>
        <end position="398"/>
    </location>
</feature>
<evidence type="ECO:0000256" key="1">
    <source>
        <dbReference type="SAM" id="MobiDB-lite"/>
    </source>
</evidence>
<gene>
    <name evidence="4" type="ORF">ETAA8_69130</name>
</gene>
<feature type="compositionally biased region" description="Gly residues" evidence="1">
    <location>
        <begin position="273"/>
        <end position="282"/>
    </location>
</feature>
<evidence type="ECO:0000259" key="3">
    <source>
        <dbReference type="PROSITE" id="PS50234"/>
    </source>
</evidence>